<proteinExistence type="predicted"/>
<name>A0A1W1BJQ2_9ZZZZ</name>
<protein>
    <submittedName>
        <fullName evidence="1">Uncharacterized protein</fullName>
    </submittedName>
</protein>
<dbReference type="AlphaFoldDB" id="A0A1W1BJQ2"/>
<dbReference type="EMBL" id="FPHF01000026">
    <property type="protein sequence ID" value="SFV53736.1"/>
    <property type="molecule type" value="Genomic_DNA"/>
</dbReference>
<reference evidence="1" key="1">
    <citation type="submission" date="2016-10" db="EMBL/GenBank/DDBJ databases">
        <authorList>
            <person name="de Groot N.N."/>
        </authorList>
    </citation>
    <scope>NUCLEOTIDE SEQUENCE</scope>
</reference>
<accession>A0A1W1BJQ2</accession>
<organism evidence="1">
    <name type="scientific">hydrothermal vent metagenome</name>
    <dbReference type="NCBI Taxonomy" id="652676"/>
    <lineage>
        <taxon>unclassified sequences</taxon>
        <taxon>metagenomes</taxon>
        <taxon>ecological metagenomes</taxon>
    </lineage>
</organism>
<sequence>MKKNILTLVLLFVMSFQVVHAFAIDMLDTHKCQVSEYVEEFSQAVHLDKPNDICNIHANFHLAFLIPQTIKLTQTQKINEMPYSHLISYDYDATKTFLIPPRNS</sequence>
<gene>
    <name evidence="1" type="ORF">MNB_SM-4-392</name>
</gene>
<evidence type="ECO:0000313" key="1">
    <source>
        <dbReference type="EMBL" id="SFV53736.1"/>
    </source>
</evidence>